<evidence type="ECO:0000256" key="4">
    <source>
        <dbReference type="ARBA" id="ARBA00006511"/>
    </source>
</evidence>
<evidence type="ECO:0000256" key="8">
    <source>
        <dbReference type="ARBA" id="ARBA00022896"/>
    </source>
</evidence>
<evidence type="ECO:0000256" key="10">
    <source>
        <dbReference type="ARBA" id="ARBA00023002"/>
    </source>
</evidence>
<feature type="transmembrane region" description="Helical" evidence="14">
    <location>
        <begin position="46"/>
        <end position="62"/>
    </location>
</feature>
<evidence type="ECO:0000256" key="11">
    <source>
        <dbReference type="ARBA" id="ARBA00023004"/>
    </source>
</evidence>
<dbReference type="GO" id="GO:0005506">
    <property type="term" value="F:iron ion binding"/>
    <property type="evidence" value="ECO:0007669"/>
    <property type="project" value="InterPro"/>
</dbReference>
<keyword evidence="14" id="KW-1133">Transmembrane helix</keyword>
<evidence type="ECO:0000256" key="2">
    <source>
        <dbReference type="ARBA" id="ARBA00002035"/>
    </source>
</evidence>
<keyword evidence="14" id="KW-0812">Transmembrane</keyword>
<dbReference type="InterPro" id="IPR005123">
    <property type="entry name" value="Oxoglu/Fe-dep_dioxygenase_dom"/>
</dbReference>
<reference evidence="17" key="1">
    <citation type="submission" date="2016-11" db="UniProtKB">
        <authorList>
            <consortium name="WormBaseParasite"/>
        </authorList>
    </citation>
    <scope>IDENTIFICATION</scope>
</reference>
<comment type="similarity">
    <text evidence="4">Belongs to the P4HA family.</text>
</comment>
<evidence type="ECO:0000256" key="9">
    <source>
        <dbReference type="ARBA" id="ARBA00022964"/>
    </source>
</evidence>
<dbReference type="GO" id="GO:0004656">
    <property type="term" value="F:procollagen-proline 4-dioxygenase activity"/>
    <property type="evidence" value="ECO:0007669"/>
    <property type="project" value="UniProtKB-EC"/>
</dbReference>
<evidence type="ECO:0000259" key="15">
    <source>
        <dbReference type="PROSITE" id="PS51471"/>
    </source>
</evidence>
<dbReference type="FunFam" id="1.25.40.10:FF:000006">
    <property type="entry name" value="Prolyl 4-hydroxylase subunit alpha 2"/>
    <property type="match status" value="1"/>
</dbReference>
<comment type="cofactor">
    <cofactor evidence="1">
        <name>L-ascorbate</name>
        <dbReference type="ChEBI" id="CHEBI:38290"/>
    </cofactor>
</comment>
<dbReference type="PANTHER" id="PTHR10869:SF244">
    <property type="entry name" value="PROLYL 4-HYDROXYLASE SUBUNIT ALPHA-2"/>
    <property type="match status" value="1"/>
</dbReference>
<feature type="transmembrane region" description="Helical" evidence="14">
    <location>
        <begin position="20"/>
        <end position="39"/>
    </location>
</feature>
<keyword evidence="7" id="KW-0256">Endoplasmic reticulum</keyword>
<evidence type="ECO:0000256" key="14">
    <source>
        <dbReference type="SAM" id="Phobius"/>
    </source>
</evidence>
<dbReference type="Proteomes" id="UP000095280">
    <property type="component" value="Unplaced"/>
</dbReference>
<dbReference type="SUPFAM" id="SSF48452">
    <property type="entry name" value="TPR-like"/>
    <property type="match status" value="2"/>
</dbReference>
<keyword evidence="9" id="KW-0223">Dioxygenase</keyword>
<dbReference type="Gene3D" id="6.10.140.1460">
    <property type="match status" value="1"/>
</dbReference>
<feature type="region of interest" description="Disordered" evidence="13">
    <location>
        <begin position="627"/>
        <end position="675"/>
    </location>
</feature>
<dbReference type="Pfam" id="PF13640">
    <property type="entry name" value="2OG-FeII_Oxy_3"/>
    <property type="match status" value="2"/>
</dbReference>
<organism evidence="16 17">
    <name type="scientific">Macrostomum lignano</name>
    <dbReference type="NCBI Taxonomy" id="282301"/>
    <lineage>
        <taxon>Eukaryota</taxon>
        <taxon>Metazoa</taxon>
        <taxon>Spiralia</taxon>
        <taxon>Lophotrochozoa</taxon>
        <taxon>Platyhelminthes</taxon>
        <taxon>Rhabditophora</taxon>
        <taxon>Macrostomorpha</taxon>
        <taxon>Macrostomida</taxon>
        <taxon>Macrostomidae</taxon>
        <taxon>Macrostomum</taxon>
    </lineage>
</organism>
<feature type="region of interest" description="Disordered" evidence="13">
    <location>
        <begin position="307"/>
        <end position="327"/>
    </location>
</feature>
<feature type="compositionally biased region" description="Basic residues" evidence="13">
    <location>
        <begin position="649"/>
        <end position="661"/>
    </location>
</feature>
<dbReference type="Gene3D" id="1.25.40.10">
    <property type="entry name" value="Tetratricopeptide repeat domain"/>
    <property type="match status" value="2"/>
</dbReference>
<dbReference type="Gene3D" id="2.60.120.620">
    <property type="entry name" value="q2cbj1_9rhob like domain"/>
    <property type="match status" value="2"/>
</dbReference>
<keyword evidence="16" id="KW-1185">Reference proteome</keyword>
<evidence type="ECO:0000256" key="6">
    <source>
        <dbReference type="ARBA" id="ARBA00022723"/>
    </source>
</evidence>
<dbReference type="PANTHER" id="PTHR10869">
    <property type="entry name" value="PROLYL 4-HYDROXYLASE ALPHA SUBUNIT"/>
    <property type="match status" value="1"/>
</dbReference>
<comment type="subcellular location">
    <subcellularLocation>
        <location evidence="3">Endoplasmic reticulum lumen</location>
    </subcellularLocation>
</comment>
<dbReference type="PROSITE" id="PS51471">
    <property type="entry name" value="FE2OG_OXY"/>
    <property type="match status" value="2"/>
</dbReference>
<keyword evidence="11" id="KW-0408">Iron</keyword>
<keyword evidence="12" id="KW-0325">Glycoprotein</keyword>
<dbReference type="InterPro" id="IPR006620">
    <property type="entry name" value="Pro_4_hyd_alph"/>
</dbReference>
<evidence type="ECO:0000256" key="5">
    <source>
        <dbReference type="ARBA" id="ARBA00012269"/>
    </source>
</evidence>
<evidence type="ECO:0000256" key="12">
    <source>
        <dbReference type="ARBA" id="ARBA00023180"/>
    </source>
</evidence>
<keyword evidence="6" id="KW-0479">Metal-binding</keyword>
<dbReference type="Pfam" id="PF23558">
    <property type="entry name" value="TPR_P4H"/>
    <property type="match status" value="2"/>
</dbReference>
<evidence type="ECO:0000256" key="7">
    <source>
        <dbReference type="ARBA" id="ARBA00022824"/>
    </source>
</evidence>
<sequence length="1058" mass="119741">EDLNLTSPVNRHHRVILTFPLVYCLSLLSRSLILIELLLQSINMNLKCNLLLLVICVVSLWADHCSCELFTAVIDIQKSLQQEQDLAVALEDYVSQEMVRLSSVKRFAETLKSRVKTDDTNSTDLTHPVYAYLMLKRLGVDWQEHVKGKKEELKNSFESRIQNLSLPGIEDVDGAMDAIVRLQDTYALPARMLSTGKVSHEFNFSKSIMTADECFAIALFAYTKGDLYHAKDWFSVALGQMGDRTISSQGLKRSRILDYLAYVLYKQGHLQEALALTNELLVLEPGHERALNNRAHFERQLANELAAGGPRRKGDTGSAEDEEAIRHNAPHREGWYASAEFQRYKRLCRGQLLPGDFESVASNKPLVCRYHRPHAYFYLAPVKEEIAHWRPLIVLWHGIIGTAETATIRQLAEPRLRRATVQDPATGRLVTARYRISKSAWLQSVLHPAIENLDRRIELLTGLSVASAEELQVVNYGLGGHYEPHYDFAHRREVNSFERAQGNRIATLLYYLSDVPAGGATVFTDLGVRLLPTRGSAAFWFNLKRSGEGEMLTRHAACPVLHGSKWVMNKWFHERDQEFRRPCITEDDKMSNEPVPDSGRYAGYGLSSDERVADEVSSHRRIPAGRPTAVLVGVRLPQDDDDKGGDGKTRKKRRRRERLRRGSTSIDEPDGGAVNEPAPADECFAIALFAYTKGDLYHAKDWFSVALGQMGDRTISSQGLKRSRILDYLAYVLYKQGHLQEALALTNELLVLEPGHERALNNRAHFERQLANELAAGGPRRKGDTGSAEDEEAIRHNAPHREGWYASAEFQRYKRLCRGQLLPGDFESVASNKPLVCRYHRPHAYFYLAPVKEEIAHWRPLIVLWHGIIGTAETATIRQLAEPRLRRATVQDPATGRLVTARYRISKSAWLQSVLHPAIENLDRRIELLTGLSVASAEELQVVNYGLGGHYEPHYDFAHRREVNSFERAQGNRIATLLYYLSDVPAGGATVFTDLGVRLLPTRGSAAFWFNLKRSGEGEMLTRHAACPVLHGSKWVMNKWFHERDQEFRRPCSLDSNE</sequence>
<keyword evidence="10" id="KW-0560">Oxidoreductase</keyword>
<dbReference type="WBParaSite" id="maker-uti_cns_0007711-snap-gene-0.3-mRNA-1">
    <property type="protein sequence ID" value="maker-uti_cns_0007711-snap-gene-0.3-mRNA-1"/>
    <property type="gene ID" value="maker-uti_cns_0007711-snap-gene-0.3"/>
</dbReference>
<proteinExistence type="inferred from homology"/>
<evidence type="ECO:0000313" key="16">
    <source>
        <dbReference type="Proteomes" id="UP000095280"/>
    </source>
</evidence>
<dbReference type="SMART" id="SM00702">
    <property type="entry name" value="P4Hc"/>
    <property type="match status" value="2"/>
</dbReference>
<evidence type="ECO:0000256" key="1">
    <source>
        <dbReference type="ARBA" id="ARBA00001961"/>
    </source>
</evidence>
<protein>
    <recommendedName>
        <fullName evidence="5">procollagen-proline 4-dioxygenase</fullName>
        <ecNumber evidence="5">1.14.11.2</ecNumber>
    </recommendedName>
</protein>
<dbReference type="GO" id="GO:0031418">
    <property type="term" value="F:L-ascorbic acid binding"/>
    <property type="evidence" value="ECO:0007669"/>
    <property type="project" value="UniProtKB-KW"/>
</dbReference>
<dbReference type="EC" id="1.14.11.2" evidence="5"/>
<accession>A0A1I8HRP2</accession>
<dbReference type="Pfam" id="PF08336">
    <property type="entry name" value="P4Ha_N"/>
    <property type="match status" value="1"/>
</dbReference>
<dbReference type="SMART" id="SM00028">
    <property type="entry name" value="TPR"/>
    <property type="match status" value="2"/>
</dbReference>
<feature type="region of interest" description="Disordered" evidence="13">
    <location>
        <begin position="775"/>
        <end position="796"/>
    </location>
</feature>
<dbReference type="InterPro" id="IPR019734">
    <property type="entry name" value="TPR_rpt"/>
</dbReference>
<dbReference type="InterPro" id="IPR059068">
    <property type="entry name" value="TPR_P4H"/>
</dbReference>
<evidence type="ECO:0000256" key="13">
    <source>
        <dbReference type="SAM" id="MobiDB-lite"/>
    </source>
</evidence>
<keyword evidence="14" id="KW-0472">Membrane</keyword>
<name>A0A1I8HRP2_9PLAT</name>
<comment type="function">
    <text evidence="2">Catalyzes the post-translational formation of 4-hydroxyproline in -Xaa-Pro-Gly- sequences in collagens and other proteins.</text>
</comment>
<dbReference type="FunFam" id="2.60.120.620:FF:000001">
    <property type="entry name" value="Prolyl 4-hydroxylase subunit alpha 2"/>
    <property type="match status" value="2"/>
</dbReference>
<evidence type="ECO:0000313" key="17">
    <source>
        <dbReference type="WBParaSite" id="maker-uti_cns_0007711-snap-gene-0.3-mRNA-1"/>
    </source>
</evidence>
<dbReference type="InterPro" id="IPR011990">
    <property type="entry name" value="TPR-like_helical_dom_sf"/>
</dbReference>
<feature type="domain" description="Fe2OG dioxygenase" evidence="15">
    <location>
        <begin position="936"/>
        <end position="1043"/>
    </location>
</feature>
<dbReference type="AlphaFoldDB" id="A0A1I8HRP2"/>
<dbReference type="GO" id="GO:0005788">
    <property type="term" value="C:endoplasmic reticulum lumen"/>
    <property type="evidence" value="ECO:0007669"/>
    <property type="project" value="UniProtKB-SubCell"/>
</dbReference>
<dbReference type="InterPro" id="IPR045054">
    <property type="entry name" value="P4HA-like"/>
</dbReference>
<dbReference type="InterPro" id="IPR044862">
    <property type="entry name" value="Pro_4_hyd_alph_FE2OG_OXY"/>
</dbReference>
<evidence type="ECO:0000256" key="3">
    <source>
        <dbReference type="ARBA" id="ARBA00004319"/>
    </source>
</evidence>
<feature type="domain" description="Fe2OG dioxygenase" evidence="15">
    <location>
        <begin position="467"/>
        <end position="574"/>
    </location>
</feature>
<dbReference type="InterPro" id="IPR013547">
    <property type="entry name" value="P4H_N"/>
</dbReference>
<keyword evidence="8" id="KW-0847">Vitamin C</keyword>